<dbReference type="EMBL" id="CP031769">
    <property type="protein sequence ID" value="AXR05371.1"/>
    <property type="molecule type" value="Genomic_DNA"/>
</dbReference>
<accession>A0A346NIL4</accession>
<gene>
    <name evidence="1" type="ORF">D0Y50_02705</name>
</gene>
<dbReference type="AlphaFoldDB" id="A0A346NIL4"/>
<protein>
    <submittedName>
        <fullName evidence="1">Uncharacterized protein</fullName>
    </submittedName>
</protein>
<organism evidence="1 2">
    <name type="scientific">Salinimonas sediminis</name>
    <dbReference type="NCBI Taxonomy" id="2303538"/>
    <lineage>
        <taxon>Bacteria</taxon>
        <taxon>Pseudomonadati</taxon>
        <taxon>Pseudomonadota</taxon>
        <taxon>Gammaproteobacteria</taxon>
        <taxon>Alteromonadales</taxon>
        <taxon>Alteromonadaceae</taxon>
        <taxon>Alteromonas/Salinimonas group</taxon>
        <taxon>Salinimonas</taxon>
    </lineage>
</organism>
<dbReference type="KEGG" id="salm:D0Y50_02705"/>
<evidence type="ECO:0000313" key="2">
    <source>
        <dbReference type="Proteomes" id="UP000262073"/>
    </source>
</evidence>
<dbReference type="OrthoDB" id="6386942at2"/>
<keyword evidence="2" id="KW-1185">Reference proteome</keyword>
<name>A0A346NIL4_9ALTE</name>
<proteinExistence type="predicted"/>
<reference evidence="1 2" key="1">
    <citation type="submission" date="2018-08" db="EMBL/GenBank/DDBJ databases">
        <title>Salinimonas sediminis sp. nov., a piezophilic bacterium isolated from a deep-sea sediment sample from the New Britain Trench.</title>
        <authorList>
            <person name="Cao J."/>
        </authorList>
    </citation>
    <scope>NUCLEOTIDE SEQUENCE [LARGE SCALE GENOMIC DNA]</scope>
    <source>
        <strain evidence="1 2">N102</strain>
    </source>
</reference>
<dbReference type="Proteomes" id="UP000262073">
    <property type="component" value="Chromosome"/>
</dbReference>
<sequence>MKRLLARIEKLSAGPVLLNNEVTTVISQFCERFSLQVQEISTVSDEGYMKVTLRDGTPAYCYIDTDGDVLIELEQTVHLSVHTFRKEHGLWQYVGLTRYDIASTQTPYTAQLEARIQPASLQACS</sequence>
<dbReference type="RefSeq" id="WP_108565511.1">
    <property type="nucleotide sequence ID" value="NZ_CP031769.1"/>
</dbReference>
<evidence type="ECO:0000313" key="1">
    <source>
        <dbReference type="EMBL" id="AXR05371.1"/>
    </source>
</evidence>